<dbReference type="STRING" id="56193.YP76_05695"/>
<organism evidence="5 6">
    <name type="scientific">Sphingobium chungbukense</name>
    <dbReference type="NCBI Taxonomy" id="56193"/>
    <lineage>
        <taxon>Bacteria</taxon>
        <taxon>Pseudomonadati</taxon>
        <taxon>Pseudomonadota</taxon>
        <taxon>Alphaproteobacteria</taxon>
        <taxon>Sphingomonadales</taxon>
        <taxon>Sphingomonadaceae</taxon>
        <taxon>Sphingobium</taxon>
    </lineage>
</organism>
<sequence>MAISFLRTPRSNRTSNDFLIRARAPLRLGLAGGGSDVSPYCDEYGGAILNVTIDKFAYATVQPRSDDMVVFRSSDLDVTETFNVGSEPVADSRLKLHYGVYRRIMDEFNGGNRIPLTLTTEVEAPLGSGLGSSSSLVVAMVLALSELVAVPLGEYDLARLAYSIERSDLGLAGGKQDQYACAFGGFNFMEFYANDRVVVNPLRIRPDIHNEIESSIL</sequence>
<reference evidence="5 6" key="1">
    <citation type="submission" date="2015-04" db="EMBL/GenBank/DDBJ databases">
        <title>Genome sequence of aromatic hydrocarbons-degrading Sphingobium chungbukense DJ77.</title>
        <authorList>
            <person name="Kim Y.-C."/>
            <person name="Chae J.-C."/>
        </authorList>
    </citation>
    <scope>NUCLEOTIDE SEQUENCE [LARGE SCALE GENOMIC DNA]</scope>
    <source>
        <strain evidence="5 6">DJ77</strain>
    </source>
</reference>
<evidence type="ECO:0000256" key="1">
    <source>
        <dbReference type="ARBA" id="ARBA00022741"/>
    </source>
</evidence>
<keyword evidence="6" id="KW-1185">Reference proteome</keyword>
<dbReference type="PRINTS" id="PR00960">
    <property type="entry name" value="LMBPPROTEIN"/>
</dbReference>
<protein>
    <submittedName>
        <fullName evidence="5">Dehydrogenase</fullName>
    </submittedName>
</protein>
<dbReference type="AlphaFoldDB" id="A0A0M3AZV9"/>
<dbReference type="Proteomes" id="UP000033874">
    <property type="component" value="Unassembled WGS sequence"/>
</dbReference>
<keyword evidence="2" id="KW-0418">Kinase</keyword>
<evidence type="ECO:0000313" key="5">
    <source>
        <dbReference type="EMBL" id="KKW94094.1"/>
    </source>
</evidence>
<evidence type="ECO:0000256" key="3">
    <source>
        <dbReference type="ARBA" id="ARBA00022840"/>
    </source>
</evidence>
<keyword evidence="1" id="KW-0547">Nucleotide-binding</keyword>
<keyword evidence="2" id="KW-0808">Transferase</keyword>
<accession>A0A0M3AZV9</accession>
<dbReference type="PANTHER" id="PTHR10457">
    <property type="entry name" value="MEVALONATE KINASE/GALACTOKINASE"/>
    <property type="match status" value="1"/>
</dbReference>
<proteinExistence type="predicted"/>
<dbReference type="PANTHER" id="PTHR10457:SF9">
    <property type="entry name" value="D-GLYCERO-ALPHA-D-MANNO-HEPTOSE 7-PHOSPHATE KINASE"/>
    <property type="match status" value="1"/>
</dbReference>
<dbReference type="SUPFAM" id="SSF54211">
    <property type="entry name" value="Ribosomal protein S5 domain 2-like"/>
    <property type="match status" value="1"/>
</dbReference>
<gene>
    <name evidence="5" type="ORF">YP76_05695</name>
</gene>
<comment type="caution">
    <text evidence="5">The sequence shown here is derived from an EMBL/GenBank/DDBJ whole genome shotgun (WGS) entry which is preliminary data.</text>
</comment>
<dbReference type="GO" id="GO:0005829">
    <property type="term" value="C:cytosol"/>
    <property type="evidence" value="ECO:0007669"/>
    <property type="project" value="TreeGrafter"/>
</dbReference>
<name>A0A0M3AZV9_9SPHN</name>
<dbReference type="InterPro" id="IPR006204">
    <property type="entry name" value="GHMP_kinase_N_dom"/>
</dbReference>
<evidence type="ECO:0000259" key="4">
    <source>
        <dbReference type="Pfam" id="PF00288"/>
    </source>
</evidence>
<dbReference type="InterPro" id="IPR020568">
    <property type="entry name" value="Ribosomal_Su5_D2-typ_SF"/>
</dbReference>
<dbReference type="EMBL" id="LBIC01000001">
    <property type="protein sequence ID" value="KKW94094.1"/>
    <property type="molecule type" value="Genomic_DNA"/>
</dbReference>
<dbReference type="GO" id="GO:0006012">
    <property type="term" value="P:galactose metabolic process"/>
    <property type="evidence" value="ECO:0007669"/>
    <property type="project" value="TreeGrafter"/>
</dbReference>
<keyword evidence="3" id="KW-0067">ATP-binding</keyword>
<dbReference type="InterPro" id="IPR001174">
    <property type="entry name" value="HddA/FKP"/>
</dbReference>
<feature type="domain" description="GHMP kinase N-terminal" evidence="4">
    <location>
        <begin position="96"/>
        <end position="185"/>
    </location>
</feature>
<dbReference type="Gene3D" id="3.30.230.120">
    <property type="match status" value="1"/>
</dbReference>
<evidence type="ECO:0000313" key="6">
    <source>
        <dbReference type="Proteomes" id="UP000033874"/>
    </source>
</evidence>
<dbReference type="Pfam" id="PF00288">
    <property type="entry name" value="GHMP_kinases_N"/>
    <property type="match status" value="1"/>
</dbReference>
<feature type="non-terminal residue" evidence="5">
    <location>
        <position position="217"/>
    </location>
</feature>
<evidence type="ECO:0000256" key="2">
    <source>
        <dbReference type="ARBA" id="ARBA00022777"/>
    </source>
</evidence>
<dbReference type="GO" id="GO:0005524">
    <property type="term" value="F:ATP binding"/>
    <property type="evidence" value="ECO:0007669"/>
    <property type="project" value="UniProtKB-KW"/>
</dbReference>
<dbReference type="GO" id="GO:0004335">
    <property type="term" value="F:galactokinase activity"/>
    <property type="evidence" value="ECO:0007669"/>
    <property type="project" value="TreeGrafter"/>
</dbReference>